<reference evidence="2 4" key="1">
    <citation type="submission" date="2019-03" db="EMBL/GenBank/DDBJ databases">
        <authorList>
            <person name="Kox A.R. M."/>
        </authorList>
    </citation>
    <scope>NUCLEOTIDE SEQUENCE [LARGE SCALE GENOMIC DNA]</scope>
    <source>
        <strain evidence="2">MTUNDRAET4 annotated genome</strain>
    </source>
</reference>
<proteinExistence type="predicted"/>
<reference evidence="3 5" key="2">
    <citation type="submission" date="2019-05" db="EMBL/GenBank/DDBJ databases">
        <authorList>
            <person name="Farhan Ul Haque M."/>
        </authorList>
    </citation>
    <scope>NUCLEOTIDE SEQUENCE [LARGE SCALE GENOMIC DNA]</scope>
    <source>
        <strain evidence="3">2</strain>
    </source>
</reference>
<dbReference type="PROSITE" id="PS50042">
    <property type="entry name" value="CNMP_BINDING_3"/>
    <property type="match status" value="1"/>
</dbReference>
<dbReference type="PANTHER" id="PTHR24567:SF68">
    <property type="entry name" value="DNA-BINDING TRANSCRIPTIONAL DUAL REGULATOR CRP"/>
    <property type="match status" value="1"/>
</dbReference>
<evidence type="ECO:0000313" key="4">
    <source>
        <dbReference type="Proteomes" id="UP000294360"/>
    </source>
</evidence>
<dbReference type="AlphaFoldDB" id="A0A4U8YVK2"/>
<feature type="domain" description="Cyclic nucleotide-binding" evidence="1">
    <location>
        <begin position="15"/>
        <end position="133"/>
    </location>
</feature>
<dbReference type="KEGG" id="mtun:MTUNDRAET4_0471"/>
<evidence type="ECO:0000313" key="5">
    <source>
        <dbReference type="Proteomes" id="UP000485880"/>
    </source>
</evidence>
<dbReference type="Gene3D" id="2.60.120.10">
    <property type="entry name" value="Jelly Rolls"/>
    <property type="match status" value="1"/>
</dbReference>
<dbReference type="CDD" id="cd00038">
    <property type="entry name" value="CAP_ED"/>
    <property type="match status" value="1"/>
</dbReference>
<dbReference type="OrthoDB" id="9807547at2"/>
<dbReference type="EMBL" id="CABFMQ020000083">
    <property type="protein sequence ID" value="VTZ50635.1"/>
    <property type="molecule type" value="Genomic_DNA"/>
</dbReference>
<dbReference type="InterPro" id="IPR050397">
    <property type="entry name" value="Env_Response_Regulators"/>
</dbReference>
<dbReference type="GO" id="GO:0003700">
    <property type="term" value="F:DNA-binding transcription factor activity"/>
    <property type="evidence" value="ECO:0007669"/>
    <property type="project" value="TreeGrafter"/>
</dbReference>
<dbReference type="PANTHER" id="PTHR24567">
    <property type="entry name" value="CRP FAMILY TRANSCRIPTIONAL REGULATORY PROTEIN"/>
    <property type="match status" value="1"/>
</dbReference>
<dbReference type="InterPro" id="IPR000595">
    <property type="entry name" value="cNMP-bd_dom"/>
</dbReference>
<organism evidence="2 4">
    <name type="scientific">Methylocella tundrae</name>
    <dbReference type="NCBI Taxonomy" id="227605"/>
    <lineage>
        <taxon>Bacteria</taxon>
        <taxon>Pseudomonadati</taxon>
        <taxon>Pseudomonadota</taxon>
        <taxon>Alphaproteobacteria</taxon>
        <taxon>Hyphomicrobiales</taxon>
        <taxon>Beijerinckiaceae</taxon>
        <taxon>Methylocella</taxon>
    </lineage>
</organism>
<protein>
    <submittedName>
        <fullName evidence="2">Cyclic nucleotide-binding protein</fullName>
    </submittedName>
</protein>
<dbReference type="Pfam" id="PF00027">
    <property type="entry name" value="cNMP_binding"/>
    <property type="match status" value="1"/>
</dbReference>
<dbReference type="Proteomes" id="UP000485880">
    <property type="component" value="Unassembled WGS sequence"/>
</dbReference>
<name>A0A4U8YVK2_METTU</name>
<evidence type="ECO:0000259" key="1">
    <source>
        <dbReference type="PROSITE" id="PS50042"/>
    </source>
</evidence>
<accession>A0A4U8YVK2</accession>
<dbReference type="SUPFAM" id="SSF51206">
    <property type="entry name" value="cAMP-binding domain-like"/>
    <property type="match status" value="1"/>
</dbReference>
<evidence type="ECO:0000313" key="2">
    <source>
        <dbReference type="EMBL" id="VFU07364.1"/>
    </source>
</evidence>
<evidence type="ECO:0000313" key="3">
    <source>
        <dbReference type="EMBL" id="VTZ50635.1"/>
    </source>
</evidence>
<dbReference type="InterPro" id="IPR014710">
    <property type="entry name" value="RmlC-like_jellyroll"/>
</dbReference>
<dbReference type="EMBL" id="LR536450">
    <property type="protein sequence ID" value="VFU07364.1"/>
    <property type="molecule type" value="Genomic_DNA"/>
</dbReference>
<dbReference type="GO" id="GO:0005829">
    <property type="term" value="C:cytosol"/>
    <property type="evidence" value="ECO:0007669"/>
    <property type="project" value="TreeGrafter"/>
</dbReference>
<keyword evidence="5" id="KW-1185">Reference proteome</keyword>
<gene>
    <name evidence="3" type="ORF">MPC4_260072</name>
    <name evidence="2" type="ORF">MTUNDRAET4_0471</name>
</gene>
<dbReference type="SMART" id="SM00100">
    <property type="entry name" value="cNMP"/>
    <property type="match status" value="1"/>
</dbReference>
<dbReference type="InterPro" id="IPR018490">
    <property type="entry name" value="cNMP-bd_dom_sf"/>
</dbReference>
<sequence length="160" mass="17033">MALEDDVAKLARNGIFAALGPEALRLLAFSAETRILRAGDILFRRDDVSNGGFALLTGSVALDPSDHGVATARIVRPPALIGELALLTQTKRPATAIAREPSSVLRISQQLFRRILSEYPSSAERLQQSLAARLTGFTAELAAVWGDGPEPAEAARSEGE</sequence>
<dbReference type="Proteomes" id="UP000294360">
    <property type="component" value="Chromosome"/>
</dbReference>
<dbReference type="RefSeq" id="WP_134486450.1">
    <property type="nucleotide sequence ID" value="NZ_CABFMQ020000083.1"/>
</dbReference>